<evidence type="ECO:0000313" key="2">
    <source>
        <dbReference type="EMBL" id="KTB33522.1"/>
    </source>
</evidence>
<feature type="region of interest" description="Disordered" evidence="1">
    <location>
        <begin position="362"/>
        <end position="411"/>
    </location>
</feature>
<gene>
    <name evidence="2" type="ORF">WG66_13900</name>
</gene>
<feature type="compositionally biased region" description="Basic and acidic residues" evidence="1">
    <location>
        <begin position="458"/>
        <end position="476"/>
    </location>
</feature>
<comment type="caution">
    <text evidence="2">The sequence shown here is derived from an EMBL/GenBank/DDBJ whole genome shotgun (WGS) entry which is preliminary data.</text>
</comment>
<feature type="compositionally biased region" description="Polar residues" evidence="1">
    <location>
        <begin position="602"/>
        <end position="616"/>
    </location>
</feature>
<feature type="region of interest" description="Disordered" evidence="1">
    <location>
        <begin position="49"/>
        <end position="78"/>
    </location>
</feature>
<dbReference type="Proteomes" id="UP000054988">
    <property type="component" value="Unassembled WGS sequence"/>
</dbReference>
<reference evidence="2 3" key="1">
    <citation type="submission" date="2015-12" db="EMBL/GenBank/DDBJ databases">
        <title>Draft genome sequence of Moniliophthora roreri, the causal agent of frosty pod rot of cacao.</title>
        <authorList>
            <person name="Aime M.C."/>
            <person name="Diaz-Valderrama J.R."/>
            <person name="Kijpornyongpan T."/>
            <person name="Phillips-Mora W."/>
        </authorList>
    </citation>
    <scope>NUCLEOTIDE SEQUENCE [LARGE SCALE GENOMIC DNA]</scope>
    <source>
        <strain evidence="2 3">MCA 2952</strain>
    </source>
</reference>
<evidence type="ECO:0000256" key="1">
    <source>
        <dbReference type="SAM" id="MobiDB-lite"/>
    </source>
</evidence>
<feature type="compositionally biased region" description="Low complexity" evidence="1">
    <location>
        <begin position="552"/>
        <end position="561"/>
    </location>
</feature>
<dbReference type="AlphaFoldDB" id="A0A0W0FBG1"/>
<feature type="region of interest" description="Disordered" evidence="1">
    <location>
        <begin position="431"/>
        <end position="633"/>
    </location>
</feature>
<accession>A0A0W0FBG1</accession>
<organism evidence="2 3">
    <name type="scientific">Moniliophthora roreri</name>
    <name type="common">Frosty pod rot fungus</name>
    <name type="synonym">Monilia roreri</name>
    <dbReference type="NCBI Taxonomy" id="221103"/>
    <lineage>
        <taxon>Eukaryota</taxon>
        <taxon>Fungi</taxon>
        <taxon>Dikarya</taxon>
        <taxon>Basidiomycota</taxon>
        <taxon>Agaricomycotina</taxon>
        <taxon>Agaricomycetes</taxon>
        <taxon>Agaricomycetidae</taxon>
        <taxon>Agaricales</taxon>
        <taxon>Marasmiineae</taxon>
        <taxon>Marasmiaceae</taxon>
        <taxon>Moniliophthora</taxon>
    </lineage>
</organism>
<sequence>MSSHSLLHNDRCHCEDCGHWVQKRDSRELEQACECCVRYFVRYYNAAAPSSSDTGEYQVSSDEPTQVTGTPQKHTDPSFTLSEDRKIEVVNRSRYGQRCMMTRESMRGNRDNHFFHMARRSTPRKMLNHIEPQWGKGLNTLNVDSSSNIGIIQANHHKAFDSGAFMFIPTAEVIESIMAYVEVPGIKEPFDKKLSEDFWTYSFVPLSFNPDRSIFIKHIDENTPSDKKDKFVNAPGYTVCSHPYEHPMLQAVESHIHPFFVVFNAGEKIAALEKAERMELFAREPKAMRIEEIYGEWMDGYTSEVAPRRIHDDGVNEDCMSSLDEGDIPNSTDIHDDSNQIVASRDEDVYDSEDVDDILCTNSAERGSDDENAIFGVLPPSTVTDSTVTARRDDSASSSHDFGPGHHATSKSAVTAPAAFKLAGTQDVSTRVSNRFRGSQSTYESPLRSKSLPGQDHSLGDPRRSGHTKYDYDRKVSMRRGGSTQLASSKGSLMQNYSDADASPGRRLILEQKTDRIGYRSPKELESRLRAQNAHHSISEPTPRLDAEQNHSQSSSTPSSQMAHPVSIRPPNSLSYSSLPSVQRSEPRNPIPGSSTSGSGSALPQTPTNTRTTSQPSRERPTKRKRCRFPSPK</sequence>
<feature type="compositionally biased region" description="Basic residues" evidence="1">
    <location>
        <begin position="621"/>
        <end position="633"/>
    </location>
</feature>
<name>A0A0W0FBG1_MONRR</name>
<evidence type="ECO:0000313" key="3">
    <source>
        <dbReference type="Proteomes" id="UP000054988"/>
    </source>
</evidence>
<dbReference type="EMBL" id="LATX01002168">
    <property type="protein sequence ID" value="KTB33522.1"/>
    <property type="molecule type" value="Genomic_DNA"/>
</dbReference>
<feature type="compositionally biased region" description="Polar residues" evidence="1">
    <location>
        <begin position="482"/>
        <end position="498"/>
    </location>
</feature>
<feature type="compositionally biased region" description="Polar residues" evidence="1">
    <location>
        <begin position="431"/>
        <end position="444"/>
    </location>
</feature>
<feature type="compositionally biased region" description="Basic and acidic residues" evidence="1">
    <location>
        <begin position="508"/>
        <end position="529"/>
    </location>
</feature>
<protein>
    <recommendedName>
        <fullName evidence="4">HNH nuclease domain-containing protein</fullName>
    </recommendedName>
</protein>
<proteinExistence type="predicted"/>
<feature type="compositionally biased region" description="Low complexity" evidence="1">
    <location>
        <begin position="570"/>
        <end position="581"/>
    </location>
</feature>
<evidence type="ECO:0008006" key="4">
    <source>
        <dbReference type="Google" id="ProtNLM"/>
    </source>
</evidence>